<reference evidence="1 2" key="1">
    <citation type="submission" date="2019-05" db="EMBL/GenBank/DDBJ databases">
        <title>The metagenome of a microbial culture collection derived from dairy environment covers the genomic content of the human microbiome.</title>
        <authorList>
            <person name="Roder T."/>
            <person name="Wuthrich D."/>
            <person name="Sattari Z."/>
            <person name="Von Ah U."/>
            <person name="Bar C."/>
            <person name="Ronchi F."/>
            <person name="Macpherson A.J."/>
            <person name="Ganal-Vonarburg S.C."/>
            <person name="Bruggmann R."/>
            <person name="Vergeres G."/>
        </authorList>
    </citation>
    <scope>NUCLEOTIDE SEQUENCE [LARGE SCALE GENOMIC DNA]</scope>
    <source>
        <strain evidence="1 2">FAM 24235</strain>
    </source>
</reference>
<organism evidence="1 2">
    <name type="scientific">Marinilactibacillus psychrotolerans</name>
    <dbReference type="NCBI Taxonomy" id="191770"/>
    <lineage>
        <taxon>Bacteria</taxon>
        <taxon>Bacillati</taxon>
        <taxon>Bacillota</taxon>
        <taxon>Bacilli</taxon>
        <taxon>Lactobacillales</taxon>
        <taxon>Carnobacteriaceae</taxon>
        <taxon>Marinilactibacillus</taxon>
    </lineage>
</organism>
<dbReference type="Gene3D" id="3.40.50.720">
    <property type="entry name" value="NAD(P)-binding Rossmann-like Domain"/>
    <property type="match status" value="1"/>
</dbReference>
<comment type="caution">
    <text evidence="1">The sequence shown here is derived from an EMBL/GenBank/DDBJ whole genome shotgun (WGS) entry which is preliminary data.</text>
</comment>
<protein>
    <submittedName>
        <fullName evidence="1">Uncharacterized protein</fullName>
    </submittedName>
</protein>
<proteinExistence type="predicted"/>
<evidence type="ECO:0000313" key="1">
    <source>
        <dbReference type="EMBL" id="TLQ06361.1"/>
    </source>
</evidence>
<dbReference type="RefSeq" id="WP_138472471.1">
    <property type="nucleotide sequence ID" value="NZ_JBGQQP010000007.1"/>
</dbReference>
<sequence>MTNTILSWRKFTAQQEEKIKALAPDYKLISSLEEADNLEDIEVVYGWNSEEGNKLSMIQQIRSNGYRWLLLE</sequence>
<gene>
    <name evidence="1" type="ORF">FEZ48_10030</name>
</gene>
<name>A0A5R9C126_9LACT</name>
<accession>A0A5R9C126</accession>
<dbReference type="Proteomes" id="UP000307201">
    <property type="component" value="Unassembled WGS sequence"/>
</dbReference>
<evidence type="ECO:0000313" key="2">
    <source>
        <dbReference type="Proteomes" id="UP000307201"/>
    </source>
</evidence>
<dbReference type="EMBL" id="VBTE01000032">
    <property type="protein sequence ID" value="TLQ06361.1"/>
    <property type="molecule type" value="Genomic_DNA"/>
</dbReference>
<dbReference type="AlphaFoldDB" id="A0A5R9C126"/>